<gene>
    <name evidence="2" type="ORF">NEOLI_002404</name>
</gene>
<name>A0A1U7LJR8_NEOID</name>
<evidence type="ECO:0000256" key="1">
    <source>
        <dbReference type="SAM" id="MobiDB-lite"/>
    </source>
</evidence>
<accession>A0A1U7LJR8</accession>
<dbReference type="Proteomes" id="UP000186594">
    <property type="component" value="Unassembled WGS sequence"/>
</dbReference>
<keyword evidence="3" id="KW-1185">Reference proteome</keyword>
<dbReference type="OrthoDB" id="21608at2759"/>
<organism evidence="2 3">
    <name type="scientific">Neolecta irregularis (strain DAH-3)</name>
    <dbReference type="NCBI Taxonomy" id="1198029"/>
    <lineage>
        <taxon>Eukaryota</taxon>
        <taxon>Fungi</taxon>
        <taxon>Dikarya</taxon>
        <taxon>Ascomycota</taxon>
        <taxon>Taphrinomycotina</taxon>
        <taxon>Neolectales</taxon>
        <taxon>Neolectaceae</taxon>
        <taxon>Neolecta</taxon>
    </lineage>
</organism>
<sequence length="172" mass="19666">MECFDSLMNKQHQPPSLYSIILLAVRTEIHSLNMGLLVRSEEAAHEDDMLYQKIRLLSKQSINNLNRESLQSNYSYERFCSELNPNDRFVQRLFELLIKESASRQKRSKQPSDNRSSRSIQENNSPGAAAQSPNEHQSALPNPDFSNVGDTEITTHSHAQNTVHIVDERAGW</sequence>
<evidence type="ECO:0000313" key="2">
    <source>
        <dbReference type="EMBL" id="OLL22878.1"/>
    </source>
</evidence>
<dbReference type="EMBL" id="LXFE01002660">
    <property type="protein sequence ID" value="OLL22878.1"/>
    <property type="molecule type" value="Genomic_DNA"/>
</dbReference>
<feature type="region of interest" description="Disordered" evidence="1">
    <location>
        <begin position="102"/>
        <end position="172"/>
    </location>
</feature>
<reference evidence="2 3" key="1">
    <citation type="submission" date="2016-04" db="EMBL/GenBank/DDBJ databases">
        <title>Evolutionary innovation and constraint leading to complex multicellularity in the Ascomycota.</title>
        <authorList>
            <person name="Cisse O."/>
            <person name="Nguyen A."/>
            <person name="Hewitt D.A."/>
            <person name="Jedd G."/>
            <person name="Stajich J.E."/>
        </authorList>
    </citation>
    <scope>NUCLEOTIDE SEQUENCE [LARGE SCALE GENOMIC DNA]</scope>
    <source>
        <strain evidence="2 3">DAH-3</strain>
    </source>
</reference>
<dbReference type="AlphaFoldDB" id="A0A1U7LJR8"/>
<evidence type="ECO:0000313" key="3">
    <source>
        <dbReference type="Proteomes" id="UP000186594"/>
    </source>
</evidence>
<proteinExistence type="predicted"/>
<comment type="caution">
    <text evidence="2">The sequence shown here is derived from an EMBL/GenBank/DDBJ whole genome shotgun (WGS) entry which is preliminary data.</text>
</comment>
<protein>
    <submittedName>
        <fullName evidence="2">Uncharacterized protein</fullName>
    </submittedName>
</protein>
<feature type="compositionally biased region" description="Polar residues" evidence="1">
    <location>
        <begin position="117"/>
        <end position="163"/>
    </location>
</feature>